<dbReference type="Proteomes" id="UP001596111">
    <property type="component" value="Unassembled WGS sequence"/>
</dbReference>
<gene>
    <name evidence="6" type="ORF">ACFPPB_02170</name>
</gene>
<keyword evidence="6" id="KW-0808">Transferase</keyword>
<sequence length="598" mass="66383">MSRPRTTSWLLLAVAAIGLLPLAGAAAVVQPQHASLPEDPAQLLKLADGAESSDINEFTALMQRLDDGKLKLSPQQQLHRRYLVARQIIFRGDFKAALPLMKAIADQSEDPTLSFRASATEVDLLVTQSRYEEAFARLSPLLEKLPQITENRVRIQTLGVASQLHLEAGQYDMAVNYAEQLLKESDNPKNACIGWYYMLDALLREGRLQAVGERIRGGMGACNRAGNVLIAGMFKSVVARFDIQKGQLAEAIGLLQDNYADVQRKRFPPLISDFDELLAQAYWKSGDAVSAKMHALRVVENNKGIGGLYSESTRAAYQVLYQVEKKQGNLSEALAYFENYMIADKGYLNDVSAKALAYQTVKQQVLAKKLQIDTLSKQNQILTLQETLAKKAAETSRLYIILLLIVLASIAMWTYRVKRSQLRFMKLARRDGLTGIFNRQHFVNEAELQLRYCRKSGRQACLVLIDLDHFKVVNDTHGHAVGDRVLKRAVEACEQHLRSTDIFGRLGGEEFGIVLPECTLEQALNRAEQIRVAIATAASGDDALGISISASFGISSVVLSGYELRQLLIHADEALYRAKREGRNRVSVVGHPEVFPTG</sequence>
<evidence type="ECO:0000259" key="5">
    <source>
        <dbReference type="PROSITE" id="PS50887"/>
    </source>
</evidence>
<feature type="domain" description="GGDEF" evidence="5">
    <location>
        <begin position="458"/>
        <end position="591"/>
    </location>
</feature>
<feature type="signal peptide" evidence="4">
    <location>
        <begin position="1"/>
        <end position="25"/>
    </location>
</feature>
<dbReference type="SUPFAM" id="SSF48452">
    <property type="entry name" value="TPR-like"/>
    <property type="match status" value="1"/>
</dbReference>
<dbReference type="EC" id="2.7.7.65" evidence="1"/>
<keyword evidence="7" id="KW-1185">Reference proteome</keyword>
<keyword evidence="3" id="KW-0472">Membrane</keyword>
<protein>
    <recommendedName>
        <fullName evidence="1">diguanylate cyclase</fullName>
        <ecNumber evidence="1">2.7.7.65</ecNumber>
    </recommendedName>
</protein>
<dbReference type="Gene3D" id="3.30.70.270">
    <property type="match status" value="1"/>
</dbReference>
<feature type="chain" id="PRO_5046203239" description="diguanylate cyclase" evidence="4">
    <location>
        <begin position="26"/>
        <end position="598"/>
    </location>
</feature>
<dbReference type="EMBL" id="JBHSNG010000002">
    <property type="protein sequence ID" value="MFC5579927.1"/>
    <property type="molecule type" value="Genomic_DNA"/>
</dbReference>
<evidence type="ECO:0000256" key="3">
    <source>
        <dbReference type="SAM" id="Phobius"/>
    </source>
</evidence>
<dbReference type="SUPFAM" id="SSF55073">
    <property type="entry name" value="Nucleotide cyclase"/>
    <property type="match status" value="1"/>
</dbReference>
<keyword evidence="3" id="KW-1133">Transmembrane helix</keyword>
<evidence type="ECO:0000256" key="2">
    <source>
        <dbReference type="ARBA" id="ARBA00034247"/>
    </source>
</evidence>
<dbReference type="GO" id="GO:0052621">
    <property type="term" value="F:diguanylate cyclase activity"/>
    <property type="evidence" value="ECO:0007669"/>
    <property type="project" value="UniProtKB-EC"/>
</dbReference>
<dbReference type="PANTHER" id="PTHR45138:SF9">
    <property type="entry name" value="DIGUANYLATE CYCLASE DGCM-RELATED"/>
    <property type="match status" value="1"/>
</dbReference>
<proteinExistence type="predicted"/>
<dbReference type="Gene3D" id="1.25.40.10">
    <property type="entry name" value="Tetratricopeptide repeat domain"/>
    <property type="match status" value="1"/>
</dbReference>
<dbReference type="SMART" id="SM00267">
    <property type="entry name" value="GGDEF"/>
    <property type="match status" value="1"/>
</dbReference>
<organism evidence="6 7">
    <name type="scientific">Rhodanobacter terrae</name>
    <dbReference type="NCBI Taxonomy" id="418647"/>
    <lineage>
        <taxon>Bacteria</taxon>
        <taxon>Pseudomonadati</taxon>
        <taxon>Pseudomonadota</taxon>
        <taxon>Gammaproteobacteria</taxon>
        <taxon>Lysobacterales</taxon>
        <taxon>Rhodanobacteraceae</taxon>
        <taxon>Rhodanobacter</taxon>
    </lineage>
</organism>
<comment type="caution">
    <text evidence="6">The sequence shown here is derived from an EMBL/GenBank/DDBJ whole genome shotgun (WGS) entry which is preliminary data.</text>
</comment>
<feature type="transmembrane region" description="Helical" evidence="3">
    <location>
        <begin position="398"/>
        <end position="417"/>
    </location>
</feature>
<dbReference type="Pfam" id="PF00990">
    <property type="entry name" value="GGDEF"/>
    <property type="match status" value="1"/>
</dbReference>
<dbReference type="InterPro" id="IPR011990">
    <property type="entry name" value="TPR-like_helical_dom_sf"/>
</dbReference>
<dbReference type="RefSeq" id="WP_377323964.1">
    <property type="nucleotide sequence ID" value="NZ_JBHSNG010000002.1"/>
</dbReference>
<dbReference type="InterPro" id="IPR043128">
    <property type="entry name" value="Rev_trsase/Diguanyl_cyclase"/>
</dbReference>
<dbReference type="CDD" id="cd01949">
    <property type="entry name" value="GGDEF"/>
    <property type="match status" value="1"/>
</dbReference>
<name>A0ABW0SSD1_9GAMM</name>
<dbReference type="PROSITE" id="PS50887">
    <property type="entry name" value="GGDEF"/>
    <property type="match status" value="1"/>
</dbReference>
<dbReference type="PANTHER" id="PTHR45138">
    <property type="entry name" value="REGULATORY COMPONENTS OF SENSORY TRANSDUCTION SYSTEM"/>
    <property type="match status" value="1"/>
</dbReference>
<evidence type="ECO:0000313" key="6">
    <source>
        <dbReference type="EMBL" id="MFC5579927.1"/>
    </source>
</evidence>
<comment type="catalytic activity">
    <reaction evidence="2">
        <text>2 GTP = 3',3'-c-di-GMP + 2 diphosphate</text>
        <dbReference type="Rhea" id="RHEA:24898"/>
        <dbReference type="ChEBI" id="CHEBI:33019"/>
        <dbReference type="ChEBI" id="CHEBI:37565"/>
        <dbReference type="ChEBI" id="CHEBI:58805"/>
        <dbReference type="EC" id="2.7.7.65"/>
    </reaction>
</comment>
<keyword evidence="3" id="KW-0812">Transmembrane</keyword>
<evidence type="ECO:0000256" key="1">
    <source>
        <dbReference type="ARBA" id="ARBA00012528"/>
    </source>
</evidence>
<dbReference type="NCBIfam" id="TIGR00254">
    <property type="entry name" value="GGDEF"/>
    <property type="match status" value="1"/>
</dbReference>
<reference evidence="7" key="1">
    <citation type="journal article" date="2019" name="Int. J. Syst. Evol. Microbiol.">
        <title>The Global Catalogue of Microorganisms (GCM) 10K type strain sequencing project: providing services to taxonomists for standard genome sequencing and annotation.</title>
        <authorList>
            <consortium name="The Broad Institute Genomics Platform"/>
            <consortium name="The Broad Institute Genome Sequencing Center for Infectious Disease"/>
            <person name="Wu L."/>
            <person name="Ma J."/>
        </authorList>
    </citation>
    <scope>NUCLEOTIDE SEQUENCE [LARGE SCALE GENOMIC DNA]</scope>
    <source>
        <strain evidence="7">CGMCC 1.13587</strain>
    </source>
</reference>
<dbReference type="InterPro" id="IPR050469">
    <property type="entry name" value="Diguanylate_Cyclase"/>
</dbReference>
<keyword evidence="6" id="KW-0548">Nucleotidyltransferase</keyword>
<accession>A0ABW0SSD1</accession>
<dbReference type="InterPro" id="IPR000160">
    <property type="entry name" value="GGDEF_dom"/>
</dbReference>
<evidence type="ECO:0000313" key="7">
    <source>
        <dbReference type="Proteomes" id="UP001596111"/>
    </source>
</evidence>
<dbReference type="InterPro" id="IPR029787">
    <property type="entry name" value="Nucleotide_cyclase"/>
</dbReference>
<keyword evidence="4" id="KW-0732">Signal</keyword>
<evidence type="ECO:0000256" key="4">
    <source>
        <dbReference type="SAM" id="SignalP"/>
    </source>
</evidence>